<comment type="caution">
    <text evidence="1">The sequence shown here is derived from an EMBL/GenBank/DDBJ whole genome shotgun (WGS) entry which is preliminary data.</text>
</comment>
<dbReference type="AlphaFoldDB" id="A0A397J6A3"/>
<reference evidence="1 2" key="1">
    <citation type="submission" date="2018-08" db="EMBL/GenBank/DDBJ databases">
        <title>Genome and evolution of the arbuscular mycorrhizal fungus Diversispora epigaea (formerly Glomus versiforme) and its bacterial endosymbionts.</title>
        <authorList>
            <person name="Sun X."/>
            <person name="Fei Z."/>
            <person name="Harrison M."/>
        </authorList>
    </citation>
    <scope>NUCLEOTIDE SEQUENCE [LARGE SCALE GENOMIC DNA]</scope>
    <source>
        <strain evidence="1 2">IT104</strain>
    </source>
</reference>
<proteinExistence type="predicted"/>
<gene>
    <name evidence="1" type="ORF">Glove_109g82</name>
</gene>
<name>A0A397J6A3_9GLOM</name>
<evidence type="ECO:0000313" key="1">
    <source>
        <dbReference type="EMBL" id="RHZ82532.1"/>
    </source>
</evidence>
<dbReference type="OrthoDB" id="2408098at2759"/>
<dbReference type="Proteomes" id="UP000266861">
    <property type="component" value="Unassembled WGS sequence"/>
</dbReference>
<dbReference type="EMBL" id="PQFF01000102">
    <property type="protein sequence ID" value="RHZ82532.1"/>
    <property type="molecule type" value="Genomic_DNA"/>
</dbReference>
<organism evidence="1 2">
    <name type="scientific">Diversispora epigaea</name>
    <dbReference type="NCBI Taxonomy" id="1348612"/>
    <lineage>
        <taxon>Eukaryota</taxon>
        <taxon>Fungi</taxon>
        <taxon>Fungi incertae sedis</taxon>
        <taxon>Mucoromycota</taxon>
        <taxon>Glomeromycotina</taxon>
        <taxon>Glomeromycetes</taxon>
        <taxon>Diversisporales</taxon>
        <taxon>Diversisporaceae</taxon>
        <taxon>Diversispora</taxon>
    </lineage>
</organism>
<accession>A0A397J6A3</accession>
<sequence length="301" mass="34319">MTAFTKILNSFQPTSFYSTLVKSIFNKKELFDIATSASQFLKDDMNMLGVSFIPAPSEEHIIPIIPDSKIVNFPKEYLLPKINRKILKDEYFDVSKLDGISDDHARTFINKMNQVVVNEGQEGTREALTDTLVNHLLTNALDMDRYPLSIRFHPLCKLSLFDKSYISAEPEFVVSKRSMAMVVVDDKHIKNVGELTNYGETQLACEILACGNANAMDKISDQTIFAMRVISMHVTFYKAVIPKEYWVELYKGFPKKKSVEIMRWPIKNGKRTGLDLADPGGREKVLKSLVKIRQFVLNHVQ</sequence>
<protein>
    <submittedName>
        <fullName evidence="1">Uncharacterized protein</fullName>
    </submittedName>
</protein>
<keyword evidence="2" id="KW-1185">Reference proteome</keyword>
<evidence type="ECO:0000313" key="2">
    <source>
        <dbReference type="Proteomes" id="UP000266861"/>
    </source>
</evidence>